<dbReference type="InterPro" id="IPR024607">
    <property type="entry name" value="Sulfatase_CS"/>
</dbReference>
<dbReference type="PANTHER" id="PTHR43751:SF3">
    <property type="entry name" value="SULFATASE N-TERMINAL DOMAIN-CONTAINING PROTEIN"/>
    <property type="match status" value="1"/>
</dbReference>
<dbReference type="Proteomes" id="UP000269412">
    <property type="component" value="Unassembled WGS sequence"/>
</dbReference>
<comment type="similarity">
    <text evidence="1">Belongs to the sulfatase family.</text>
</comment>
<dbReference type="PROSITE" id="PS00523">
    <property type="entry name" value="SULFATASE_1"/>
    <property type="match status" value="1"/>
</dbReference>
<keyword evidence="2" id="KW-0378">Hydrolase</keyword>
<evidence type="ECO:0000256" key="2">
    <source>
        <dbReference type="ARBA" id="ARBA00022801"/>
    </source>
</evidence>
<dbReference type="Pfam" id="PF00884">
    <property type="entry name" value="Sulfatase"/>
    <property type="match status" value="1"/>
</dbReference>
<reference evidence="4 5" key="1">
    <citation type="submission" date="2018-10" db="EMBL/GenBank/DDBJ databases">
        <title>Genomic Encyclopedia of Archaeal and Bacterial Type Strains, Phase II (KMG-II): from individual species to whole genera.</title>
        <authorList>
            <person name="Goeker M."/>
        </authorList>
    </citation>
    <scope>NUCLEOTIDE SEQUENCE [LARGE SCALE GENOMIC DNA]</scope>
    <source>
        <strain evidence="4 5">DSM 25230</strain>
    </source>
</reference>
<dbReference type="RefSeq" id="WP_121063616.1">
    <property type="nucleotide sequence ID" value="NZ_RBIQ01000007.1"/>
</dbReference>
<dbReference type="CDD" id="cd16034">
    <property type="entry name" value="sulfatase_like"/>
    <property type="match status" value="1"/>
</dbReference>
<name>A0A495ECR9_9FLAO</name>
<dbReference type="InterPro" id="IPR052701">
    <property type="entry name" value="GAG_Ulvan_Degrading_Sulfatases"/>
</dbReference>
<evidence type="ECO:0000259" key="3">
    <source>
        <dbReference type="Pfam" id="PF00884"/>
    </source>
</evidence>
<feature type="domain" description="Sulfatase N-terminal" evidence="3">
    <location>
        <begin position="36"/>
        <end position="402"/>
    </location>
</feature>
<dbReference type="GO" id="GO:0016787">
    <property type="term" value="F:hydrolase activity"/>
    <property type="evidence" value="ECO:0007669"/>
    <property type="project" value="UniProtKB-KW"/>
</dbReference>
<sequence>MKNVLTLFLILLAFTNCEDKTKKESSIKKKVVNKPNVLIIYPDQLRRYSAGFWSKKEYASYVVGKPDPVITPNIDKLATNGIVFTNAISNYPLCSPARGMLLTGMYPEQNGIWNNCKVGREESLKDDAKTITDVFYEAGYNTSYFGKCHWLKNDALFDEKGNYIGTTEAPGGHHVNNYDTYVPPGPSRHSIEYFYQSMKDSHYDPHIYSNDPATINGKKDGELHLPKIFSTKNEADKILDYLKNKRSQREEKKPFCMIWSINPPHNPWGDDNTDMEALKSHYGEDKYPVIDTSLVVRENADLKVADYARHYYANVTSVDTHVGRVLEELRKMGELDNTIVIYSSDHGEMLGSHGRTGKNQFLTEAMAIPFIVHWPKGLKKGVNETLFSVPDVLPTLMGLAGMSANIEEKVEGINFANNLLNPNTYNVKEPESVLLMLGNSRGVLTKQYTLWLEEDKLPWDKKKGTKLAQSFLYDNLNDPYQLKKIPIKELPEISKVLLKDLGVMLKNTNDPWYQENLYADTIIY</sequence>
<keyword evidence="5" id="KW-1185">Reference proteome</keyword>
<protein>
    <submittedName>
        <fullName evidence="4">Arylsulfatase A-like enzyme</fullName>
    </submittedName>
</protein>
<evidence type="ECO:0000313" key="4">
    <source>
        <dbReference type="EMBL" id="RKR14419.1"/>
    </source>
</evidence>
<dbReference type="Gene3D" id="3.30.1120.10">
    <property type="match status" value="1"/>
</dbReference>
<dbReference type="AlphaFoldDB" id="A0A495ECR9"/>
<dbReference type="InterPro" id="IPR000917">
    <property type="entry name" value="Sulfatase_N"/>
</dbReference>
<dbReference type="InterPro" id="IPR017850">
    <property type="entry name" value="Alkaline_phosphatase_core_sf"/>
</dbReference>
<dbReference type="Gene3D" id="3.40.720.10">
    <property type="entry name" value="Alkaline Phosphatase, subunit A"/>
    <property type="match status" value="1"/>
</dbReference>
<gene>
    <name evidence="4" type="ORF">CLV91_0494</name>
</gene>
<evidence type="ECO:0000313" key="5">
    <source>
        <dbReference type="Proteomes" id="UP000269412"/>
    </source>
</evidence>
<comment type="caution">
    <text evidence="4">The sequence shown here is derived from an EMBL/GenBank/DDBJ whole genome shotgun (WGS) entry which is preliminary data.</text>
</comment>
<accession>A0A495ECR9</accession>
<dbReference type="PANTHER" id="PTHR43751">
    <property type="entry name" value="SULFATASE"/>
    <property type="match status" value="1"/>
</dbReference>
<dbReference type="OrthoDB" id="9789742at2"/>
<dbReference type="EMBL" id="RBIQ01000007">
    <property type="protein sequence ID" value="RKR14419.1"/>
    <property type="molecule type" value="Genomic_DNA"/>
</dbReference>
<evidence type="ECO:0000256" key="1">
    <source>
        <dbReference type="ARBA" id="ARBA00008779"/>
    </source>
</evidence>
<organism evidence="4 5">
    <name type="scientific">Maribacter vaceletii</name>
    <dbReference type="NCBI Taxonomy" id="1206816"/>
    <lineage>
        <taxon>Bacteria</taxon>
        <taxon>Pseudomonadati</taxon>
        <taxon>Bacteroidota</taxon>
        <taxon>Flavobacteriia</taxon>
        <taxon>Flavobacteriales</taxon>
        <taxon>Flavobacteriaceae</taxon>
        <taxon>Maribacter</taxon>
    </lineage>
</organism>
<dbReference type="SUPFAM" id="SSF53649">
    <property type="entry name" value="Alkaline phosphatase-like"/>
    <property type="match status" value="1"/>
</dbReference>
<proteinExistence type="inferred from homology"/>